<evidence type="ECO:0000313" key="3">
    <source>
        <dbReference type="Proteomes" id="UP000252172"/>
    </source>
</evidence>
<evidence type="ECO:0000313" key="2">
    <source>
        <dbReference type="EMBL" id="RCU44681.1"/>
    </source>
</evidence>
<organism evidence="2 3">
    <name type="scientific">Chryseobacterium lacus</name>
    <dbReference type="NCBI Taxonomy" id="2058346"/>
    <lineage>
        <taxon>Bacteria</taxon>
        <taxon>Pseudomonadati</taxon>
        <taxon>Bacteroidota</taxon>
        <taxon>Flavobacteriia</taxon>
        <taxon>Flavobacteriales</taxon>
        <taxon>Weeksellaceae</taxon>
        <taxon>Chryseobacterium group</taxon>
        <taxon>Chryseobacterium</taxon>
    </lineage>
</organism>
<reference evidence="2 3" key="1">
    <citation type="submission" date="2018-07" db="EMBL/GenBank/DDBJ databases">
        <title>Chryseobacterium lacus sp. nov., isolated from lake water.</title>
        <authorList>
            <person name="Li C.-M."/>
        </authorList>
    </citation>
    <scope>NUCLEOTIDE SEQUENCE [LARGE SCALE GENOMIC DNA]</scope>
    <source>
        <strain evidence="2 3">YLOS41</strain>
    </source>
</reference>
<comment type="caution">
    <text evidence="2">The sequence shown here is derived from an EMBL/GenBank/DDBJ whole genome shotgun (WGS) entry which is preliminary data.</text>
</comment>
<protein>
    <submittedName>
        <fullName evidence="2">DUF3109 family protein</fullName>
    </submittedName>
</protein>
<dbReference type="RefSeq" id="WP_114302456.1">
    <property type="nucleotide sequence ID" value="NZ_QPIE01000001.1"/>
</dbReference>
<dbReference type="Proteomes" id="UP000252172">
    <property type="component" value="Unassembled WGS sequence"/>
</dbReference>
<proteinExistence type="inferred from homology"/>
<sequence>MIQIDDKLISEDIFAQEFVCNLTKCKGACCVEGDVGAPLDKEETKILEEILDKVKPYLRPEGVKALEEQGTWTVDPMDGDFVTPMVNGEECAYVIFDERGITKCGIEKAYEDGAIDWQKPISCHLYPIRVQEYSTFTAMNYHEWPICSDACTLGKELQVPVYQFLKTPLIRKYGEEFYATLSEAAIEWKKEFGDGIL</sequence>
<accession>A0A368N560</accession>
<evidence type="ECO:0000256" key="1">
    <source>
        <dbReference type="ARBA" id="ARBA00093770"/>
    </source>
</evidence>
<dbReference type="Pfam" id="PF11307">
    <property type="entry name" value="DUF3109"/>
    <property type="match status" value="1"/>
</dbReference>
<dbReference type="AlphaFoldDB" id="A0A368N560"/>
<name>A0A368N560_9FLAO</name>
<keyword evidence="3" id="KW-1185">Reference proteome</keyword>
<gene>
    <name evidence="2" type="ORF">DQ356_00150</name>
</gene>
<comment type="similarity">
    <text evidence="1">Belongs to the Rv0495c family.</text>
</comment>
<dbReference type="InterPro" id="IPR021458">
    <property type="entry name" value="Rv0495c"/>
</dbReference>
<dbReference type="EMBL" id="QPIE01000001">
    <property type="protein sequence ID" value="RCU44681.1"/>
    <property type="molecule type" value="Genomic_DNA"/>
</dbReference>
<dbReference type="OrthoDB" id="597501at2"/>